<dbReference type="Proteomes" id="UP000638560">
    <property type="component" value="Unassembled WGS sequence"/>
</dbReference>
<keyword evidence="4" id="KW-1185">Reference proteome</keyword>
<organism evidence="3 4">
    <name type="scientific">Plantactinospora alkalitolerans</name>
    <dbReference type="NCBI Taxonomy" id="2789879"/>
    <lineage>
        <taxon>Bacteria</taxon>
        <taxon>Bacillati</taxon>
        <taxon>Actinomycetota</taxon>
        <taxon>Actinomycetes</taxon>
        <taxon>Micromonosporales</taxon>
        <taxon>Micromonosporaceae</taxon>
        <taxon>Plantactinospora</taxon>
    </lineage>
</organism>
<dbReference type="EMBL" id="JADPUN010000183">
    <property type="protein sequence ID" value="MBF9131165.1"/>
    <property type="molecule type" value="Genomic_DNA"/>
</dbReference>
<feature type="region of interest" description="Disordered" evidence="2">
    <location>
        <begin position="113"/>
        <end position="133"/>
    </location>
</feature>
<evidence type="ECO:0000313" key="4">
    <source>
        <dbReference type="Proteomes" id="UP000638560"/>
    </source>
</evidence>
<evidence type="ECO:0000256" key="2">
    <source>
        <dbReference type="SAM" id="MobiDB-lite"/>
    </source>
</evidence>
<evidence type="ECO:0000313" key="3">
    <source>
        <dbReference type="EMBL" id="MBF9131165.1"/>
    </source>
</evidence>
<comment type="caution">
    <text evidence="3">The sequence shown here is derived from an EMBL/GenBank/DDBJ whole genome shotgun (WGS) entry which is preliminary data.</text>
</comment>
<sequence>MTVSYDDVRKWDAKTVDTSATDLHGRKYKLIGLQDELDDARKLPDWHGIAGEQARNSLGKTRNNAEILVAELAAVERALQNAADDVHTLKNRVANNDSLANTYQFRIATDGAIVDNKPADPPPTSRFEAEDRAEAQRYRETIRQQLERETTAILTTANNIDTTLARVMQLAQDRKISDHDATTLAGADKGGDIDAKVVDMEQSLRDAGLLTGPPVSGHYRQWLENAVRRGVSIDTLKKIVAEHHITPEDFKVLDGLEEIREDEDGDGIFKSYFLLPTDISGDDAAKAVRMTYLLNAGTDYGTEGEKTDFAPTPYGSEELRRITERQQDNSWSYDDDVGFVHGNGGRLVTTPNGMMMGLGGNLIQDQFSQRGGTTWGDTFMLNIDDAEDPAQQLRQVVTSGHSWYEDDNGPSQGALDTDRLLHHEERHSQQWAREGYTGFLASYGWEQVTGGNETEEDAGLSDGGY</sequence>
<feature type="coiled-coil region" evidence="1">
    <location>
        <begin position="65"/>
        <end position="92"/>
    </location>
</feature>
<evidence type="ECO:0000256" key="1">
    <source>
        <dbReference type="SAM" id="Coils"/>
    </source>
</evidence>
<dbReference type="SUPFAM" id="SSF140453">
    <property type="entry name" value="EsxAB dimer-like"/>
    <property type="match status" value="1"/>
</dbReference>
<protein>
    <submittedName>
        <fullName evidence="3">Uncharacterized protein</fullName>
    </submittedName>
</protein>
<accession>A0ABS0GY81</accession>
<keyword evidence="1" id="KW-0175">Coiled coil</keyword>
<proteinExistence type="predicted"/>
<name>A0ABS0GY81_9ACTN</name>
<gene>
    <name evidence="3" type="ORF">I0C86_19685</name>
</gene>
<dbReference type="InterPro" id="IPR036689">
    <property type="entry name" value="ESAT-6-like_sf"/>
</dbReference>
<reference evidence="3 4" key="1">
    <citation type="submission" date="2020-11" db="EMBL/GenBank/DDBJ databases">
        <title>A novel isolate from a Black sea contaminated sediment with potential to produce alkanes: Plantactinospora alkalitolerans sp. nov.</title>
        <authorList>
            <person name="Carro L."/>
            <person name="Veyisoglu A."/>
            <person name="Guven K."/>
            <person name="Schumann P."/>
            <person name="Klenk H.-P."/>
            <person name="Sahin N."/>
        </authorList>
    </citation>
    <scope>NUCLEOTIDE SEQUENCE [LARGE SCALE GENOMIC DNA]</scope>
    <source>
        <strain evidence="3 4">S1510</strain>
    </source>
</reference>
<dbReference type="RefSeq" id="WP_196202725.1">
    <property type="nucleotide sequence ID" value="NZ_JADPUN010000183.1"/>
</dbReference>